<dbReference type="HOGENOM" id="CLU_095595_0_0_6"/>
<protein>
    <recommendedName>
        <fullName evidence="3">DUF3750 domain-containing protein</fullName>
    </recommendedName>
</protein>
<sequence length="257" mass="27862">MNYLKMLGIGFISVLILSLGQSLAQATRNDENLKGQSWQSARRDSAGVAPDPVRNGDIAIVQVYAAPTYGWRGLLAVHPWIIFKRAGETRYSRYEVIGWGGDNVVRRDYTVPDGFWFGSTPRLLVEHRGAGAETMIPKIEAAIKSYPWPHTYHAWPGPNSNTFMAHIGREVPALALDMPANAIGKDFRAITRPVGLSPSGSGVQVSLLGVVGVTLGVEEGVEVNILGASMGIDLNPPALRLPFIGRLGYDNAKRDEG</sequence>
<accession>C6CAJ8</accession>
<reference evidence="1" key="1">
    <citation type="submission" date="2009-06" db="EMBL/GenBank/DDBJ databases">
        <title>Complete sequence of Dickeya dadantii Ech703.</title>
        <authorList>
            <consortium name="US DOE Joint Genome Institute"/>
            <person name="Lucas S."/>
            <person name="Copeland A."/>
            <person name="Lapidus A."/>
            <person name="Glavina del Rio T."/>
            <person name="Dalin E."/>
            <person name="Tice H."/>
            <person name="Bruce D."/>
            <person name="Goodwin L."/>
            <person name="Pitluck S."/>
            <person name="Chertkov O."/>
            <person name="Brettin T."/>
            <person name="Detter J.C."/>
            <person name="Han C."/>
            <person name="Larimer F."/>
            <person name="Land M."/>
            <person name="Hauser L."/>
            <person name="Kyrpides N."/>
            <person name="Mikhailova N."/>
            <person name="Balakrishnan V."/>
            <person name="Glasner J."/>
            <person name="Perna N.T."/>
        </authorList>
    </citation>
    <scope>NUCLEOTIDE SEQUENCE [LARGE SCALE GENOMIC DNA]</scope>
    <source>
        <strain evidence="1">Ech703</strain>
    </source>
</reference>
<dbReference type="RefSeq" id="WP_015854401.1">
    <property type="nucleotide sequence ID" value="NC_012880.1"/>
</dbReference>
<dbReference type="KEGG" id="dda:Dd703_2719"/>
<evidence type="ECO:0008006" key="3">
    <source>
        <dbReference type="Google" id="ProtNLM"/>
    </source>
</evidence>
<evidence type="ECO:0000313" key="2">
    <source>
        <dbReference type="Proteomes" id="UP000002734"/>
    </source>
</evidence>
<dbReference type="EMBL" id="CP001654">
    <property type="protein sequence ID" value="ACS86496.1"/>
    <property type="molecule type" value="Genomic_DNA"/>
</dbReference>
<proteinExistence type="predicted"/>
<keyword evidence="2" id="KW-1185">Reference proteome</keyword>
<name>C6CAJ8_MUSP7</name>
<dbReference type="InterPro" id="IPR022224">
    <property type="entry name" value="DUF3750"/>
</dbReference>
<evidence type="ECO:0000313" key="1">
    <source>
        <dbReference type="EMBL" id="ACS86496.1"/>
    </source>
</evidence>
<organism evidence="1 2">
    <name type="scientific">Musicola paradisiaca (strain Ech703)</name>
    <name type="common">Dickeya paradisiaca</name>
    <name type="synonym">Dickeya dadantii</name>
    <dbReference type="NCBI Taxonomy" id="579405"/>
    <lineage>
        <taxon>Bacteria</taxon>
        <taxon>Pseudomonadati</taxon>
        <taxon>Pseudomonadota</taxon>
        <taxon>Gammaproteobacteria</taxon>
        <taxon>Enterobacterales</taxon>
        <taxon>Pectobacteriaceae</taxon>
        <taxon>Musicola</taxon>
    </lineage>
</organism>
<dbReference type="STRING" id="579405.Dd703_2719"/>
<dbReference type="Proteomes" id="UP000002734">
    <property type="component" value="Chromosome"/>
</dbReference>
<dbReference type="Pfam" id="PF12570">
    <property type="entry name" value="DUF3750"/>
    <property type="match status" value="1"/>
</dbReference>
<gene>
    <name evidence="1" type="ordered locus">Dd703_2719</name>
</gene>
<dbReference type="AlphaFoldDB" id="C6CAJ8"/>
<dbReference type="eggNOG" id="ENOG502Z88I">
    <property type="taxonomic scope" value="Bacteria"/>
</dbReference>